<dbReference type="AlphaFoldDB" id="A0A8C7WYQ2"/>
<name>A0A8C7WYQ2_9TELE</name>
<sequence>ALLSSLHLLDVSPTFWLFTCFGLKLSSFSRKSINRVVLSPCFQVTQATNQIVMNCADIDIITASFAAHGGDELNATGFNYQNEDEKVTLSFPSALQKGRRGFSRRVCLENSHPLFSFMNTVIQKIVILLIDSLKLCTK</sequence>
<reference evidence="1" key="2">
    <citation type="submission" date="2025-09" db="UniProtKB">
        <authorList>
            <consortium name="Ensembl"/>
        </authorList>
    </citation>
    <scope>IDENTIFICATION</scope>
</reference>
<reference evidence="1" key="1">
    <citation type="submission" date="2025-08" db="UniProtKB">
        <authorList>
            <consortium name="Ensembl"/>
        </authorList>
    </citation>
    <scope>IDENTIFICATION</scope>
</reference>
<accession>A0A8C7WYQ2</accession>
<dbReference type="Ensembl" id="ENSOSIT00000005771.1">
    <property type="protein sequence ID" value="ENSOSIP00000005381.1"/>
    <property type="gene ID" value="ENSOSIG00000003709.1"/>
</dbReference>
<dbReference type="Gene3D" id="2.60.40.1730">
    <property type="entry name" value="tricorn interacting facor f3 domain"/>
    <property type="match status" value="1"/>
</dbReference>
<proteinExistence type="predicted"/>
<organism evidence="1 2">
    <name type="scientific">Oryzias sinensis</name>
    <name type="common">Chinese medaka</name>
    <dbReference type="NCBI Taxonomy" id="183150"/>
    <lineage>
        <taxon>Eukaryota</taxon>
        <taxon>Metazoa</taxon>
        <taxon>Chordata</taxon>
        <taxon>Craniata</taxon>
        <taxon>Vertebrata</taxon>
        <taxon>Euteleostomi</taxon>
        <taxon>Actinopterygii</taxon>
        <taxon>Neopterygii</taxon>
        <taxon>Teleostei</taxon>
        <taxon>Neoteleostei</taxon>
        <taxon>Acanthomorphata</taxon>
        <taxon>Ovalentaria</taxon>
        <taxon>Atherinomorphae</taxon>
        <taxon>Beloniformes</taxon>
        <taxon>Adrianichthyidae</taxon>
        <taxon>Oryziinae</taxon>
        <taxon>Oryzias</taxon>
    </lineage>
</organism>
<keyword evidence="2" id="KW-1185">Reference proteome</keyword>
<evidence type="ECO:0000313" key="2">
    <source>
        <dbReference type="Proteomes" id="UP000694383"/>
    </source>
</evidence>
<dbReference type="InterPro" id="IPR042097">
    <property type="entry name" value="Aminopeptidase_N-like_N_sf"/>
</dbReference>
<protein>
    <submittedName>
        <fullName evidence="1">Uncharacterized protein</fullName>
    </submittedName>
</protein>
<dbReference type="Proteomes" id="UP000694383">
    <property type="component" value="Unplaced"/>
</dbReference>
<evidence type="ECO:0000313" key="1">
    <source>
        <dbReference type="Ensembl" id="ENSOSIP00000005381.1"/>
    </source>
</evidence>
<dbReference type="SUPFAM" id="SSF63737">
    <property type="entry name" value="Leukotriene A4 hydrolase N-terminal domain"/>
    <property type="match status" value="1"/>
</dbReference>